<comment type="caution">
    <text evidence="7">The sequence shown here is derived from an EMBL/GenBank/DDBJ whole genome shotgun (WGS) entry which is preliminary data.</text>
</comment>
<sequence length="478" mass="53890">MSKERSGDIQNNNEQQTEVTTRPKGWRSYIIEPAAFLYCLASYPQLSTTRQYLYEKIGKQYHFDYLIRTETAVCEVNHTDPGYLVQQEIQKETSIWRLYFDVAFCIAAMLTTIMLGSYSDRGGRKIILIIPVIGEILELFVYLIDGYFNLHISFLLIANVVHGLSGSWMIFMSSALAYVADITDESERTFRITLVCAILEVGGASGEIGLGYFVRNTGFAYPFLTSLAVLVLVVFYIIIFVPETVQDTTKKSTISDVYKSMYRLYFKEATGFVKRRWKLITLLITSFIIMTPNTSPWDVLNLKMLNYPLCFNPVLLGYWAFTAIGSRGVGSMIFVKLLSIRLEDITLFVIGALCGVIYYIMVTLAYTKLMMFLAPIVGMLWTVPLSVIRSMMSKLVGPDEQGAVSASVATVQTVSCLVGHVILNAIYTVTVTTYDGICFIILASLCLLAVIIMIPYNIRVKREAKRFQELTERAPLVT</sequence>
<proteinExistence type="predicted"/>
<dbReference type="GO" id="GO:0022857">
    <property type="term" value="F:transmembrane transporter activity"/>
    <property type="evidence" value="ECO:0007669"/>
    <property type="project" value="InterPro"/>
</dbReference>
<evidence type="ECO:0000256" key="6">
    <source>
        <dbReference type="SAM" id="Phobius"/>
    </source>
</evidence>
<evidence type="ECO:0000256" key="2">
    <source>
        <dbReference type="ARBA" id="ARBA00022692"/>
    </source>
</evidence>
<feature type="transmembrane region" description="Helical" evidence="6">
    <location>
        <begin position="150"/>
        <end position="180"/>
    </location>
</feature>
<dbReference type="InterPro" id="IPR020846">
    <property type="entry name" value="MFS_dom"/>
</dbReference>
<feature type="transmembrane region" description="Helical" evidence="6">
    <location>
        <begin position="372"/>
        <end position="392"/>
    </location>
</feature>
<feature type="transmembrane region" description="Helical" evidence="6">
    <location>
        <begin position="126"/>
        <end position="144"/>
    </location>
</feature>
<feature type="transmembrane region" description="Helical" evidence="6">
    <location>
        <begin position="433"/>
        <end position="456"/>
    </location>
</feature>
<gene>
    <name evidence="7" type="ORF">OFUS_LOCUS20662</name>
</gene>
<comment type="subcellular location">
    <subcellularLocation>
        <location evidence="1">Membrane</location>
        <topology evidence="1">Multi-pass membrane protein</topology>
    </subcellularLocation>
</comment>
<feature type="transmembrane region" description="Helical" evidence="6">
    <location>
        <begin position="404"/>
        <end position="427"/>
    </location>
</feature>
<dbReference type="PANTHER" id="PTHR23507">
    <property type="entry name" value="ZGC:174356"/>
    <property type="match status" value="1"/>
</dbReference>
<evidence type="ECO:0000256" key="3">
    <source>
        <dbReference type="ARBA" id="ARBA00022989"/>
    </source>
</evidence>
<feature type="compositionally biased region" description="Polar residues" evidence="5">
    <location>
        <begin position="8"/>
        <end position="20"/>
    </location>
</feature>
<dbReference type="PANTHER" id="PTHR23507:SF1">
    <property type="entry name" value="FI18259P1-RELATED"/>
    <property type="match status" value="1"/>
</dbReference>
<dbReference type="InterPro" id="IPR036259">
    <property type="entry name" value="MFS_trans_sf"/>
</dbReference>
<dbReference type="Proteomes" id="UP000749559">
    <property type="component" value="Unassembled WGS sequence"/>
</dbReference>
<name>A0A8J1TW68_OWEFU</name>
<dbReference type="Gene3D" id="1.20.1250.20">
    <property type="entry name" value="MFS general substrate transporter like domains"/>
    <property type="match status" value="1"/>
</dbReference>
<accession>A0A8J1TW68</accession>
<dbReference type="AlphaFoldDB" id="A0A8J1TW68"/>
<dbReference type="GO" id="GO:0016020">
    <property type="term" value="C:membrane"/>
    <property type="evidence" value="ECO:0007669"/>
    <property type="project" value="UniProtKB-SubCell"/>
</dbReference>
<feature type="region of interest" description="Disordered" evidence="5">
    <location>
        <begin position="1"/>
        <end position="20"/>
    </location>
</feature>
<dbReference type="Pfam" id="PF07690">
    <property type="entry name" value="MFS_1"/>
    <property type="match status" value="1"/>
</dbReference>
<dbReference type="SUPFAM" id="SSF103473">
    <property type="entry name" value="MFS general substrate transporter"/>
    <property type="match status" value="1"/>
</dbReference>
<feature type="transmembrane region" description="Helical" evidence="6">
    <location>
        <begin position="277"/>
        <end position="295"/>
    </location>
</feature>
<dbReference type="InterPro" id="IPR011701">
    <property type="entry name" value="MFS"/>
</dbReference>
<evidence type="ECO:0000313" key="7">
    <source>
        <dbReference type="EMBL" id="CAH1796228.1"/>
    </source>
</evidence>
<keyword evidence="3 6" id="KW-1133">Transmembrane helix</keyword>
<feature type="transmembrane region" description="Helical" evidence="6">
    <location>
        <begin position="347"/>
        <end position="366"/>
    </location>
</feature>
<dbReference type="PROSITE" id="PS50850">
    <property type="entry name" value="MFS"/>
    <property type="match status" value="1"/>
</dbReference>
<evidence type="ECO:0000313" key="8">
    <source>
        <dbReference type="Proteomes" id="UP000749559"/>
    </source>
</evidence>
<feature type="transmembrane region" description="Helical" evidence="6">
    <location>
        <begin position="219"/>
        <end position="241"/>
    </location>
</feature>
<dbReference type="OrthoDB" id="3026777at2759"/>
<organism evidence="7 8">
    <name type="scientific">Owenia fusiformis</name>
    <name type="common">Polychaete worm</name>
    <dbReference type="NCBI Taxonomy" id="6347"/>
    <lineage>
        <taxon>Eukaryota</taxon>
        <taxon>Metazoa</taxon>
        <taxon>Spiralia</taxon>
        <taxon>Lophotrochozoa</taxon>
        <taxon>Annelida</taxon>
        <taxon>Polychaeta</taxon>
        <taxon>Sedentaria</taxon>
        <taxon>Canalipalpata</taxon>
        <taxon>Sabellida</taxon>
        <taxon>Oweniida</taxon>
        <taxon>Oweniidae</taxon>
        <taxon>Owenia</taxon>
    </lineage>
</organism>
<keyword evidence="8" id="KW-1185">Reference proteome</keyword>
<feature type="transmembrane region" description="Helical" evidence="6">
    <location>
        <begin position="315"/>
        <end position="335"/>
    </location>
</feature>
<keyword evidence="4 6" id="KW-0472">Membrane</keyword>
<dbReference type="EMBL" id="CAIIXF020000010">
    <property type="protein sequence ID" value="CAH1796228.1"/>
    <property type="molecule type" value="Genomic_DNA"/>
</dbReference>
<evidence type="ECO:0000256" key="5">
    <source>
        <dbReference type="SAM" id="MobiDB-lite"/>
    </source>
</evidence>
<evidence type="ECO:0000256" key="1">
    <source>
        <dbReference type="ARBA" id="ARBA00004141"/>
    </source>
</evidence>
<reference evidence="7" key="1">
    <citation type="submission" date="2022-03" db="EMBL/GenBank/DDBJ databases">
        <authorList>
            <person name="Martin C."/>
        </authorList>
    </citation>
    <scope>NUCLEOTIDE SEQUENCE</scope>
</reference>
<feature type="transmembrane region" description="Helical" evidence="6">
    <location>
        <begin position="98"/>
        <end position="119"/>
    </location>
</feature>
<protein>
    <submittedName>
        <fullName evidence="7">Uncharacterized protein</fullName>
    </submittedName>
</protein>
<evidence type="ECO:0000256" key="4">
    <source>
        <dbReference type="ARBA" id="ARBA00023136"/>
    </source>
</evidence>
<keyword evidence="2 6" id="KW-0812">Transmembrane</keyword>